<dbReference type="PROSITE" id="PS50928">
    <property type="entry name" value="ABC_TM1"/>
    <property type="match status" value="1"/>
</dbReference>
<gene>
    <name evidence="10" type="ORF">GCM10011487_70040</name>
</gene>
<evidence type="ECO:0000259" key="9">
    <source>
        <dbReference type="PROSITE" id="PS50928"/>
    </source>
</evidence>
<reference evidence="11" key="1">
    <citation type="submission" date="2020-01" db="EMBL/GenBank/DDBJ databases">
        <title>'Steroidobacter agaridevorans' sp. nov., agar-degrading bacteria isolated from rhizosphere soils.</title>
        <authorList>
            <person name="Ikenaga M."/>
            <person name="Kataoka M."/>
            <person name="Murouchi A."/>
            <person name="Katsuragi S."/>
            <person name="Sakai M."/>
        </authorList>
    </citation>
    <scope>NUCLEOTIDE SEQUENCE [LARGE SCALE GENOMIC DNA]</scope>
    <source>
        <strain evidence="11">YU21-B</strain>
    </source>
</reference>
<comment type="caution">
    <text evidence="10">The sequence shown here is derived from an EMBL/GenBank/DDBJ whole genome shotgun (WGS) entry which is preliminary data.</text>
</comment>
<protein>
    <submittedName>
        <fullName evidence="10">Putrescine ABC transporter permease</fullName>
    </submittedName>
</protein>
<dbReference type="SUPFAM" id="SSF161098">
    <property type="entry name" value="MetI-like"/>
    <property type="match status" value="1"/>
</dbReference>
<dbReference type="PANTHER" id="PTHR42929:SF3">
    <property type="entry name" value="PUTRESCINE TRANSPORT SYSTEM PERMEASE PROTEIN POTH"/>
    <property type="match status" value="1"/>
</dbReference>
<dbReference type="RefSeq" id="WP_161816575.1">
    <property type="nucleotide sequence ID" value="NZ_BLJN01000013.1"/>
</dbReference>
<dbReference type="InterPro" id="IPR000515">
    <property type="entry name" value="MetI-like"/>
</dbReference>
<evidence type="ECO:0000256" key="2">
    <source>
        <dbReference type="ARBA" id="ARBA00007069"/>
    </source>
</evidence>
<feature type="transmembrane region" description="Helical" evidence="8">
    <location>
        <begin position="115"/>
        <end position="139"/>
    </location>
</feature>
<dbReference type="Pfam" id="PF00528">
    <property type="entry name" value="BPD_transp_1"/>
    <property type="match status" value="1"/>
</dbReference>
<evidence type="ECO:0000256" key="5">
    <source>
        <dbReference type="ARBA" id="ARBA00022692"/>
    </source>
</evidence>
<keyword evidence="4" id="KW-1003">Cell membrane</keyword>
<evidence type="ECO:0000256" key="8">
    <source>
        <dbReference type="RuleBase" id="RU363032"/>
    </source>
</evidence>
<dbReference type="CDD" id="cd06261">
    <property type="entry name" value="TM_PBP2"/>
    <property type="match status" value="1"/>
</dbReference>
<feature type="transmembrane region" description="Helical" evidence="8">
    <location>
        <begin position="202"/>
        <end position="224"/>
    </location>
</feature>
<evidence type="ECO:0000256" key="3">
    <source>
        <dbReference type="ARBA" id="ARBA00022448"/>
    </source>
</evidence>
<keyword evidence="7 8" id="KW-0472">Membrane</keyword>
<dbReference type="AlphaFoldDB" id="A0A829YNG4"/>
<keyword evidence="5 8" id="KW-0812">Transmembrane</keyword>
<evidence type="ECO:0000313" key="10">
    <source>
        <dbReference type="EMBL" id="GFE85004.1"/>
    </source>
</evidence>
<keyword evidence="6 8" id="KW-1133">Transmembrane helix</keyword>
<sequence length="335" mass="37667">MSARAEAPRRHRHSAGVQLILDFLNRLPPYRWTQSRLVRWGITGRTAVTAIPYLWLLLFFLVPFIIVLKIAFSEARIGMPPYAPLLTWIDGSVAQVNLQLKNFANMFQDSLYAKAYLNSIKVAAVSTLFCLLIGYPMAYAIARAESKWRHILLMLVILPFWTSFLLRVYAWIGILKNNGLINNFLMWTGLIDEPIVMLQTDFAIYVGIVYSYLPFMILPLYSNLEKMDLTLLEAAADLGARPFKTFMTITLPLSLPGIIAGSMLVFIPAVGEFVIPELLGPSDSLMIGKVLWQVFFTKRDWPAASAVAIALLLLLVIPIVLLQRAQAAEARGAHR</sequence>
<dbReference type="GO" id="GO:0005886">
    <property type="term" value="C:plasma membrane"/>
    <property type="evidence" value="ECO:0007669"/>
    <property type="project" value="UniProtKB-SubCell"/>
</dbReference>
<feature type="transmembrane region" description="Helical" evidence="8">
    <location>
        <begin position="301"/>
        <end position="322"/>
    </location>
</feature>
<comment type="subcellular location">
    <subcellularLocation>
        <location evidence="1 8">Cell membrane</location>
        <topology evidence="1 8">Multi-pass membrane protein</topology>
    </subcellularLocation>
</comment>
<dbReference type="Gene3D" id="1.10.3720.10">
    <property type="entry name" value="MetI-like"/>
    <property type="match status" value="1"/>
</dbReference>
<organism evidence="10 11">
    <name type="scientific">Steroidobacter agaridevorans</name>
    <dbReference type="NCBI Taxonomy" id="2695856"/>
    <lineage>
        <taxon>Bacteria</taxon>
        <taxon>Pseudomonadati</taxon>
        <taxon>Pseudomonadota</taxon>
        <taxon>Gammaproteobacteria</taxon>
        <taxon>Steroidobacterales</taxon>
        <taxon>Steroidobacteraceae</taxon>
        <taxon>Steroidobacter</taxon>
    </lineage>
</organism>
<dbReference type="InterPro" id="IPR035906">
    <property type="entry name" value="MetI-like_sf"/>
</dbReference>
<dbReference type="Proteomes" id="UP000445000">
    <property type="component" value="Unassembled WGS sequence"/>
</dbReference>
<evidence type="ECO:0000256" key="7">
    <source>
        <dbReference type="ARBA" id="ARBA00023136"/>
    </source>
</evidence>
<evidence type="ECO:0000256" key="1">
    <source>
        <dbReference type="ARBA" id="ARBA00004651"/>
    </source>
</evidence>
<comment type="similarity">
    <text evidence="2">Belongs to the binding-protein-dependent transport system permease family. CysTW subfamily.</text>
</comment>
<name>A0A829YNG4_9GAMM</name>
<feature type="transmembrane region" description="Helical" evidence="8">
    <location>
        <begin position="53"/>
        <end position="72"/>
    </location>
</feature>
<dbReference type="GO" id="GO:0055085">
    <property type="term" value="P:transmembrane transport"/>
    <property type="evidence" value="ECO:0007669"/>
    <property type="project" value="InterPro"/>
</dbReference>
<keyword evidence="3 8" id="KW-0813">Transport</keyword>
<feature type="transmembrane region" description="Helical" evidence="8">
    <location>
        <begin position="151"/>
        <end position="172"/>
    </location>
</feature>
<accession>A0A829YNG4</accession>
<keyword evidence="11" id="KW-1185">Reference proteome</keyword>
<dbReference type="EMBL" id="BLJN01000013">
    <property type="protein sequence ID" value="GFE85004.1"/>
    <property type="molecule type" value="Genomic_DNA"/>
</dbReference>
<feature type="transmembrane region" description="Helical" evidence="8">
    <location>
        <begin position="245"/>
        <end position="270"/>
    </location>
</feature>
<dbReference type="PANTHER" id="PTHR42929">
    <property type="entry name" value="INNER MEMBRANE ABC TRANSPORTER PERMEASE PROTEIN YDCU-RELATED-RELATED"/>
    <property type="match status" value="1"/>
</dbReference>
<evidence type="ECO:0000256" key="6">
    <source>
        <dbReference type="ARBA" id="ARBA00022989"/>
    </source>
</evidence>
<feature type="domain" description="ABC transmembrane type-1" evidence="9">
    <location>
        <begin position="116"/>
        <end position="322"/>
    </location>
</feature>
<proteinExistence type="inferred from homology"/>
<evidence type="ECO:0000313" key="11">
    <source>
        <dbReference type="Proteomes" id="UP000445000"/>
    </source>
</evidence>
<evidence type="ECO:0000256" key="4">
    <source>
        <dbReference type="ARBA" id="ARBA00022475"/>
    </source>
</evidence>